<reference evidence="1 2" key="1">
    <citation type="submission" date="2018-02" db="EMBL/GenBank/DDBJ databases">
        <title>Comparative genomes isolates from brazilian mangrove.</title>
        <authorList>
            <person name="Araujo J.E."/>
            <person name="Taketani R.G."/>
            <person name="Silva M.C.P."/>
            <person name="Loureco M.V."/>
            <person name="Andreote F.D."/>
        </authorList>
    </citation>
    <scope>NUCLEOTIDE SEQUENCE [LARGE SCALE GENOMIC DNA]</scope>
    <source>
        <strain evidence="1 2">HEX-2 MGV</strain>
    </source>
</reference>
<evidence type="ECO:0000313" key="1">
    <source>
        <dbReference type="EMBL" id="PQO30658.1"/>
    </source>
</evidence>
<proteinExistence type="predicted"/>
<protein>
    <submittedName>
        <fullName evidence="1">Uncharacterized protein</fullName>
    </submittedName>
</protein>
<sequence length="139" mass="16340">MFEVVHTLTDWYDGPRRGIADFQGISNVFESEWSDGNDLDVDTFLLMAIDSTTFSLALEDWAIWRRWETAFHQGTATGETHPALPEDRERHEELERLLERRLQIDPAIAIRQKAEFRVRNDPEWSGVGWRPLEVRWQDA</sequence>
<name>A0A2S8FER1_9BACT</name>
<dbReference type="RefSeq" id="WP_105354593.1">
    <property type="nucleotide sequence ID" value="NZ_PUIA01000038.1"/>
</dbReference>
<accession>A0A2S8FER1</accession>
<gene>
    <name evidence="1" type="ORF">C5Y96_14430</name>
</gene>
<dbReference type="EMBL" id="PUIA01000038">
    <property type="protein sequence ID" value="PQO30658.1"/>
    <property type="molecule type" value="Genomic_DNA"/>
</dbReference>
<comment type="caution">
    <text evidence="1">The sequence shown here is derived from an EMBL/GenBank/DDBJ whole genome shotgun (WGS) entry which is preliminary data.</text>
</comment>
<dbReference type="AlphaFoldDB" id="A0A2S8FER1"/>
<dbReference type="Proteomes" id="UP000240009">
    <property type="component" value="Unassembled WGS sequence"/>
</dbReference>
<dbReference type="OrthoDB" id="3078379at2"/>
<organism evidence="1 2">
    <name type="scientific">Blastopirellula marina</name>
    <dbReference type="NCBI Taxonomy" id="124"/>
    <lineage>
        <taxon>Bacteria</taxon>
        <taxon>Pseudomonadati</taxon>
        <taxon>Planctomycetota</taxon>
        <taxon>Planctomycetia</taxon>
        <taxon>Pirellulales</taxon>
        <taxon>Pirellulaceae</taxon>
        <taxon>Blastopirellula</taxon>
    </lineage>
</organism>
<evidence type="ECO:0000313" key="2">
    <source>
        <dbReference type="Proteomes" id="UP000240009"/>
    </source>
</evidence>